<feature type="modified residue" description="4-aspartylphosphate" evidence="6">
    <location>
        <position position="34"/>
    </location>
</feature>
<dbReference type="PROSITE" id="PS50110">
    <property type="entry name" value="RESPONSE_REGULATORY"/>
    <property type="match status" value="1"/>
</dbReference>
<evidence type="ECO:0000313" key="9">
    <source>
        <dbReference type="EMBL" id="ABJ88262.1"/>
    </source>
</evidence>
<dbReference type="InterPro" id="IPR025943">
    <property type="entry name" value="Sigma_54_int_dom_ATP-bd_2"/>
</dbReference>
<evidence type="ECO:0000256" key="5">
    <source>
        <dbReference type="ARBA" id="ARBA00023163"/>
    </source>
</evidence>
<evidence type="ECO:0000259" key="8">
    <source>
        <dbReference type="PROSITE" id="PS50110"/>
    </source>
</evidence>
<evidence type="ECO:0000259" key="7">
    <source>
        <dbReference type="PROSITE" id="PS50045"/>
    </source>
</evidence>
<dbReference type="FunFam" id="3.40.50.300:FF:000006">
    <property type="entry name" value="DNA-binding transcriptional regulator NtrC"/>
    <property type="match status" value="1"/>
</dbReference>
<dbReference type="EMBL" id="CP000473">
    <property type="protein sequence ID" value="ABJ88262.1"/>
    <property type="molecule type" value="Genomic_DNA"/>
</dbReference>
<dbReference type="Gene3D" id="3.40.50.300">
    <property type="entry name" value="P-loop containing nucleotide triphosphate hydrolases"/>
    <property type="match status" value="1"/>
</dbReference>
<dbReference type="InterPro" id="IPR027417">
    <property type="entry name" value="P-loop_NTPase"/>
</dbReference>
<gene>
    <name evidence="9" type="ordered locus">Acid_7351</name>
</gene>
<evidence type="ECO:0000256" key="1">
    <source>
        <dbReference type="ARBA" id="ARBA00022553"/>
    </source>
</evidence>
<dbReference type="InterPro" id="IPR003593">
    <property type="entry name" value="AAA+_ATPase"/>
</dbReference>
<dbReference type="HOGENOM" id="CLU_000445_0_6_0"/>
<dbReference type="InterPro" id="IPR011006">
    <property type="entry name" value="CheY-like_superfamily"/>
</dbReference>
<organism evidence="9">
    <name type="scientific">Solibacter usitatus (strain Ellin6076)</name>
    <dbReference type="NCBI Taxonomy" id="234267"/>
    <lineage>
        <taxon>Bacteria</taxon>
        <taxon>Pseudomonadati</taxon>
        <taxon>Acidobacteriota</taxon>
        <taxon>Terriglobia</taxon>
        <taxon>Bryobacterales</taxon>
        <taxon>Solibacteraceae</taxon>
        <taxon>Candidatus Solibacter</taxon>
    </lineage>
</organism>
<dbReference type="eggNOG" id="COG2204">
    <property type="taxonomic scope" value="Bacteria"/>
</dbReference>
<dbReference type="PRINTS" id="PR01590">
    <property type="entry name" value="HTHFIS"/>
</dbReference>
<dbReference type="SMART" id="SM00382">
    <property type="entry name" value="AAA"/>
    <property type="match status" value="1"/>
</dbReference>
<evidence type="ECO:0000256" key="2">
    <source>
        <dbReference type="ARBA" id="ARBA00022741"/>
    </source>
</evidence>
<keyword evidence="5" id="KW-0804">Transcription</keyword>
<dbReference type="PROSITE" id="PS00675">
    <property type="entry name" value="SIGMA54_INTERACT_1"/>
    <property type="match status" value="1"/>
</dbReference>
<dbReference type="STRING" id="234267.Acid_7351"/>
<accession>Q01Q08</accession>
<dbReference type="SMART" id="SM00448">
    <property type="entry name" value="REC"/>
    <property type="match status" value="1"/>
</dbReference>
<dbReference type="GO" id="GO:0005524">
    <property type="term" value="F:ATP binding"/>
    <property type="evidence" value="ECO:0007669"/>
    <property type="project" value="UniProtKB-KW"/>
</dbReference>
<dbReference type="Gene3D" id="3.40.50.2300">
    <property type="match status" value="1"/>
</dbReference>
<dbReference type="GO" id="GO:0043565">
    <property type="term" value="F:sequence-specific DNA binding"/>
    <property type="evidence" value="ECO:0007669"/>
    <property type="project" value="InterPro"/>
</dbReference>
<dbReference type="SUPFAM" id="SSF46689">
    <property type="entry name" value="Homeodomain-like"/>
    <property type="match status" value="1"/>
</dbReference>
<dbReference type="InterPro" id="IPR058031">
    <property type="entry name" value="AAA_lid_NorR"/>
</dbReference>
<dbReference type="Gene3D" id="1.10.8.60">
    <property type="match status" value="1"/>
</dbReference>
<keyword evidence="2" id="KW-0547">Nucleotide-binding</keyword>
<dbReference type="Pfam" id="PF25601">
    <property type="entry name" value="AAA_lid_14"/>
    <property type="match status" value="1"/>
</dbReference>
<dbReference type="PROSITE" id="PS00676">
    <property type="entry name" value="SIGMA54_INTERACT_2"/>
    <property type="match status" value="1"/>
</dbReference>
<dbReference type="CDD" id="cd00009">
    <property type="entry name" value="AAA"/>
    <property type="match status" value="1"/>
</dbReference>
<dbReference type="InterPro" id="IPR002078">
    <property type="entry name" value="Sigma_54_int"/>
</dbReference>
<evidence type="ECO:0000256" key="4">
    <source>
        <dbReference type="ARBA" id="ARBA00023015"/>
    </source>
</evidence>
<dbReference type="InterPro" id="IPR001789">
    <property type="entry name" value="Sig_transdc_resp-reg_receiver"/>
</dbReference>
<dbReference type="Pfam" id="PF02954">
    <property type="entry name" value="HTH_8"/>
    <property type="match status" value="1"/>
</dbReference>
<sequence>MILEREGYSVNVCKSVTEFGKHPDAGRADAYMLDMKLPDGSGIDLLKVVKQNGATAPAIMISGHGTIADAVEATRAGAFDFLEKPLSRDRVLLAVKNAMEQSTLRQENERLRELVGSTPKMIGATPAWQRAVEQASMAARSDARVLLIGESGTGKELLAAHIHSASPFANGPFVKVNCAAIPTELLETELFGHEKGSFTGATNMRRGKFELADGGTIFLDEVGDLHGGSQAKLLRVLQEGEFHRVGGEAIIRVSVRVVSATNRDLQAMVAAEKFREDLYYRLSVVPIRVPALRERPHDIRLLAEYFLEEFCSRNNFKRKVMDESVYPMLEAYHWPGNARELRNVVERMAILTPGERLTRDAIPVEVRVQREAGPKSTIQEARESAEREHILRALEESSWNVSGAARTLGMERTNLHKRIRALGLTRGR</sequence>
<reference evidence="9" key="1">
    <citation type="submission" date="2006-10" db="EMBL/GenBank/DDBJ databases">
        <title>Complete sequence of Solibacter usitatus Ellin6076.</title>
        <authorList>
            <consortium name="US DOE Joint Genome Institute"/>
            <person name="Copeland A."/>
            <person name="Lucas S."/>
            <person name="Lapidus A."/>
            <person name="Barry K."/>
            <person name="Detter J.C."/>
            <person name="Glavina del Rio T."/>
            <person name="Hammon N."/>
            <person name="Israni S."/>
            <person name="Dalin E."/>
            <person name="Tice H."/>
            <person name="Pitluck S."/>
            <person name="Thompson L.S."/>
            <person name="Brettin T."/>
            <person name="Bruce D."/>
            <person name="Han C."/>
            <person name="Tapia R."/>
            <person name="Gilna P."/>
            <person name="Schmutz J."/>
            <person name="Larimer F."/>
            <person name="Land M."/>
            <person name="Hauser L."/>
            <person name="Kyrpides N."/>
            <person name="Mikhailova N."/>
            <person name="Janssen P.H."/>
            <person name="Kuske C.R."/>
            <person name="Richardson P."/>
        </authorList>
    </citation>
    <scope>NUCLEOTIDE SEQUENCE</scope>
    <source>
        <strain evidence="9">Ellin6076</strain>
    </source>
</reference>
<dbReference type="Pfam" id="PF00158">
    <property type="entry name" value="Sigma54_activat"/>
    <property type="match status" value="1"/>
</dbReference>
<dbReference type="GO" id="GO:0000160">
    <property type="term" value="P:phosphorelay signal transduction system"/>
    <property type="evidence" value="ECO:0007669"/>
    <property type="project" value="InterPro"/>
</dbReference>
<dbReference type="PANTHER" id="PTHR32071:SF17">
    <property type="entry name" value="TRANSCRIPTIONAL REGULATOR (NTRC FAMILY)"/>
    <property type="match status" value="1"/>
</dbReference>
<dbReference type="SUPFAM" id="SSF52540">
    <property type="entry name" value="P-loop containing nucleoside triphosphate hydrolases"/>
    <property type="match status" value="1"/>
</dbReference>
<protein>
    <submittedName>
        <fullName evidence="9">Two component, sigma54 specific, transcriptional regulator, Fis family</fullName>
    </submittedName>
</protein>
<evidence type="ECO:0000256" key="6">
    <source>
        <dbReference type="PROSITE-ProRule" id="PRU00169"/>
    </source>
</evidence>
<dbReference type="KEGG" id="sus:Acid_7351"/>
<proteinExistence type="predicted"/>
<keyword evidence="4" id="KW-0805">Transcription regulation</keyword>
<dbReference type="InterPro" id="IPR002197">
    <property type="entry name" value="HTH_Fis"/>
</dbReference>
<dbReference type="Gene3D" id="1.10.10.60">
    <property type="entry name" value="Homeodomain-like"/>
    <property type="match status" value="1"/>
</dbReference>
<keyword evidence="1 6" id="KW-0597">Phosphoprotein</keyword>
<dbReference type="GO" id="GO:0006355">
    <property type="term" value="P:regulation of DNA-templated transcription"/>
    <property type="evidence" value="ECO:0007669"/>
    <property type="project" value="InterPro"/>
</dbReference>
<dbReference type="InParanoid" id="Q01Q08"/>
<dbReference type="PANTHER" id="PTHR32071">
    <property type="entry name" value="TRANSCRIPTIONAL REGULATORY PROTEIN"/>
    <property type="match status" value="1"/>
</dbReference>
<feature type="domain" description="Sigma-54 factor interaction" evidence="7">
    <location>
        <begin position="121"/>
        <end position="350"/>
    </location>
</feature>
<dbReference type="AlphaFoldDB" id="Q01Q08"/>
<feature type="domain" description="Response regulatory" evidence="8">
    <location>
        <begin position="1"/>
        <end position="99"/>
    </location>
</feature>
<keyword evidence="3" id="KW-0067">ATP-binding</keyword>
<dbReference type="SUPFAM" id="SSF52172">
    <property type="entry name" value="CheY-like"/>
    <property type="match status" value="1"/>
</dbReference>
<name>Q01Q08_SOLUE</name>
<dbReference type="PROSITE" id="PS50045">
    <property type="entry name" value="SIGMA54_INTERACT_4"/>
    <property type="match status" value="1"/>
</dbReference>
<dbReference type="InterPro" id="IPR025662">
    <property type="entry name" value="Sigma_54_int_dom_ATP-bd_1"/>
</dbReference>
<dbReference type="Pfam" id="PF00072">
    <property type="entry name" value="Response_reg"/>
    <property type="match status" value="1"/>
</dbReference>
<evidence type="ECO:0000256" key="3">
    <source>
        <dbReference type="ARBA" id="ARBA00022840"/>
    </source>
</evidence>
<dbReference type="InterPro" id="IPR009057">
    <property type="entry name" value="Homeodomain-like_sf"/>
</dbReference>